<gene>
    <name evidence="11" type="ORF">ENG47_02390</name>
</gene>
<feature type="chain" id="PRO_5030533530" evidence="9">
    <location>
        <begin position="22"/>
        <end position="429"/>
    </location>
</feature>
<dbReference type="Pfam" id="PF13231">
    <property type="entry name" value="PMT_2"/>
    <property type="match status" value="1"/>
</dbReference>
<evidence type="ECO:0000256" key="2">
    <source>
        <dbReference type="ARBA" id="ARBA00022475"/>
    </source>
</evidence>
<dbReference type="GO" id="GO:0005886">
    <property type="term" value="C:plasma membrane"/>
    <property type="evidence" value="ECO:0007669"/>
    <property type="project" value="UniProtKB-SubCell"/>
</dbReference>
<dbReference type="PANTHER" id="PTHR33908:SF11">
    <property type="entry name" value="MEMBRANE PROTEIN"/>
    <property type="match status" value="1"/>
</dbReference>
<feature type="transmembrane region" description="Helical" evidence="8">
    <location>
        <begin position="268"/>
        <end position="284"/>
    </location>
</feature>
<name>A0A7V0N0J9_UNCAE</name>
<dbReference type="AlphaFoldDB" id="A0A7V0N0J9"/>
<dbReference type="Proteomes" id="UP000885660">
    <property type="component" value="Unassembled WGS sequence"/>
</dbReference>
<evidence type="ECO:0000259" key="10">
    <source>
        <dbReference type="Pfam" id="PF13231"/>
    </source>
</evidence>
<keyword evidence="6 8" id="KW-1133">Transmembrane helix</keyword>
<evidence type="ECO:0000313" key="11">
    <source>
        <dbReference type="EMBL" id="HDN84593.1"/>
    </source>
</evidence>
<keyword evidence="7 8" id="KW-0472">Membrane</keyword>
<proteinExistence type="predicted"/>
<keyword evidence="4" id="KW-0808">Transferase</keyword>
<evidence type="ECO:0000256" key="6">
    <source>
        <dbReference type="ARBA" id="ARBA00022989"/>
    </source>
</evidence>
<feature type="transmembrane region" description="Helical" evidence="8">
    <location>
        <begin position="93"/>
        <end position="125"/>
    </location>
</feature>
<feature type="transmembrane region" description="Helical" evidence="8">
    <location>
        <begin position="67"/>
        <end position="86"/>
    </location>
</feature>
<comment type="caution">
    <text evidence="11">The sequence shown here is derived from an EMBL/GenBank/DDBJ whole genome shotgun (WGS) entry which is preliminary data.</text>
</comment>
<reference evidence="11" key="1">
    <citation type="journal article" date="2020" name="mSystems">
        <title>Genome- and Community-Level Interaction Insights into Carbon Utilization and Element Cycling Functions of Hydrothermarchaeota in Hydrothermal Sediment.</title>
        <authorList>
            <person name="Zhou Z."/>
            <person name="Liu Y."/>
            <person name="Xu W."/>
            <person name="Pan J."/>
            <person name="Luo Z.H."/>
            <person name="Li M."/>
        </authorList>
    </citation>
    <scope>NUCLEOTIDE SEQUENCE [LARGE SCALE GENOMIC DNA]</scope>
    <source>
        <strain evidence="11">HyVt-219</strain>
    </source>
</reference>
<organism evidence="11">
    <name type="scientific">Aerophobetes bacterium</name>
    <dbReference type="NCBI Taxonomy" id="2030807"/>
    <lineage>
        <taxon>Bacteria</taxon>
        <taxon>Candidatus Aerophobota</taxon>
    </lineage>
</organism>
<evidence type="ECO:0000256" key="4">
    <source>
        <dbReference type="ARBA" id="ARBA00022679"/>
    </source>
</evidence>
<evidence type="ECO:0000256" key="1">
    <source>
        <dbReference type="ARBA" id="ARBA00004651"/>
    </source>
</evidence>
<dbReference type="GO" id="GO:0009103">
    <property type="term" value="P:lipopolysaccharide biosynthetic process"/>
    <property type="evidence" value="ECO:0007669"/>
    <property type="project" value="UniProtKB-ARBA"/>
</dbReference>
<dbReference type="InterPro" id="IPR050297">
    <property type="entry name" value="LipidA_mod_glycosyltrf_83"/>
</dbReference>
<feature type="transmembrane region" description="Helical" evidence="8">
    <location>
        <begin position="131"/>
        <end position="156"/>
    </location>
</feature>
<evidence type="ECO:0000256" key="5">
    <source>
        <dbReference type="ARBA" id="ARBA00022692"/>
    </source>
</evidence>
<evidence type="ECO:0000256" key="7">
    <source>
        <dbReference type="ARBA" id="ARBA00023136"/>
    </source>
</evidence>
<dbReference type="PANTHER" id="PTHR33908">
    <property type="entry name" value="MANNOSYLTRANSFERASE YKCB-RELATED"/>
    <property type="match status" value="1"/>
</dbReference>
<dbReference type="InterPro" id="IPR038731">
    <property type="entry name" value="RgtA/B/C-like"/>
</dbReference>
<evidence type="ECO:0000256" key="9">
    <source>
        <dbReference type="SAM" id="SignalP"/>
    </source>
</evidence>
<sequence>MKKIILILTLVSFFRVFFATHTELTEDEAYYWVWAQNPDLSYFDHPPLIAYSILISTKIFGNNELGVRFPAILYSFLAGILIFLISGKEIHSVLLALSFLILDVGGVITTPDTPLVLFSLLFFFLMQNEKFLLAGIALGLALLSKYQAVLLLPLYIFYLRKNLKNLQFYLSPLIALFIFIPVILWNFEHQFISFKFQLHHGYAGSFNLTHPLKYILDTILVLTPPLSLIVAYFTMKKTIRLNNKLLLFMVWFPWIFFFISSFKGRPEANWPCISYAFLPALISRDYKKFNNKLRDFLLILSYLLIFLIHLHAIKPFIPLKKDPVKRLHGWRSFAEEVKYYADSLEFDLITTNTYQLASELQFYLPGHPYVHALNIGRRENQYTLWNHRVKPLRQFLYVGNINKLFLKEFNTITLIGNAHKGKKIIPLYL</sequence>
<accession>A0A7V0N0J9</accession>
<feature type="signal peptide" evidence="9">
    <location>
        <begin position="1"/>
        <end position="21"/>
    </location>
</feature>
<protein>
    <submittedName>
        <fullName evidence="11">Glycosyltransferase family 39 protein</fullName>
    </submittedName>
</protein>
<comment type="subcellular location">
    <subcellularLocation>
        <location evidence="1">Cell membrane</location>
        <topology evidence="1">Multi-pass membrane protein</topology>
    </subcellularLocation>
</comment>
<feature type="transmembrane region" description="Helical" evidence="8">
    <location>
        <begin position="168"/>
        <end position="187"/>
    </location>
</feature>
<keyword evidence="5 8" id="KW-0812">Transmembrane</keyword>
<keyword evidence="9" id="KW-0732">Signal</keyword>
<feature type="transmembrane region" description="Helical" evidence="8">
    <location>
        <begin position="245"/>
        <end position="262"/>
    </location>
</feature>
<keyword evidence="3" id="KW-0328">Glycosyltransferase</keyword>
<evidence type="ECO:0000256" key="3">
    <source>
        <dbReference type="ARBA" id="ARBA00022676"/>
    </source>
</evidence>
<feature type="domain" description="Glycosyltransferase RgtA/B/C/D-like" evidence="10">
    <location>
        <begin position="44"/>
        <end position="185"/>
    </location>
</feature>
<feature type="transmembrane region" description="Helical" evidence="8">
    <location>
        <begin position="296"/>
        <end position="317"/>
    </location>
</feature>
<feature type="non-terminal residue" evidence="11">
    <location>
        <position position="429"/>
    </location>
</feature>
<dbReference type="EMBL" id="DRBC01000140">
    <property type="protein sequence ID" value="HDN84593.1"/>
    <property type="molecule type" value="Genomic_DNA"/>
</dbReference>
<keyword evidence="2" id="KW-1003">Cell membrane</keyword>
<dbReference type="GO" id="GO:0016763">
    <property type="term" value="F:pentosyltransferase activity"/>
    <property type="evidence" value="ECO:0007669"/>
    <property type="project" value="TreeGrafter"/>
</dbReference>
<evidence type="ECO:0000256" key="8">
    <source>
        <dbReference type="SAM" id="Phobius"/>
    </source>
</evidence>
<feature type="transmembrane region" description="Helical" evidence="8">
    <location>
        <begin position="214"/>
        <end position="233"/>
    </location>
</feature>